<dbReference type="Proteomes" id="UP000030533">
    <property type="component" value="Unassembled WGS sequence"/>
</dbReference>
<name>A0A0A2ADY2_PROMR</name>
<comment type="caution">
    <text evidence="1">The sequence shown here is derived from an EMBL/GenBank/DDBJ whole genome shotgun (WGS) entry which is preliminary data.</text>
</comment>
<dbReference type="EMBL" id="JNAO01000013">
    <property type="protein sequence ID" value="KGG00078.1"/>
    <property type="molecule type" value="Genomic_DNA"/>
</dbReference>
<evidence type="ECO:0000313" key="1">
    <source>
        <dbReference type="EMBL" id="KGG00078.1"/>
    </source>
</evidence>
<sequence>MFAPIPGTLAYEMCTKDNFCGFGYFIDVRSLVERGNFRYFNLDVIGLDKNGFNNRDKKLIGTGWTVDCEKGLLGTQINLKEPSASPEFDVINFVCSSNKTDSSNKVGSQWRKYGDFNAYWGGITLDSEYLSNNGFVHYEIKIESNVTVDPVIEIFDVDCSRRKFLSKFPYKEKWFTPKNEYKSRIMSDLCSDKKGDPEIVNVIKANGWKQYSKNLWVNINGWYETDTSDQYATRIYNASNQGYDTVNVLCDQNKISFYVYDQWGDWNYASGIKKEILNDGCNF</sequence>
<protein>
    <submittedName>
        <fullName evidence="1">Uncharacterized protein</fullName>
    </submittedName>
</protein>
<accession>A0A0A2ADY2</accession>
<dbReference type="AlphaFoldDB" id="A0A0A2ADY2"/>
<gene>
    <name evidence="1" type="ORF">EU98_1607</name>
</gene>
<organism evidence="1 2">
    <name type="scientific">Prochlorococcus marinus str. MIT 9314</name>
    <dbReference type="NCBI Taxonomy" id="167548"/>
    <lineage>
        <taxon>Bacteria</taxon>
        <taxon>Bacillati</taxon>
        <taxon>Cyanobacteriota</taxon>
        <taxon>Cyanophyceae</taxon>
        <taxon>Synechococcales</taxon>
        <taxon>Prochlorococcaceae</taxon>
        <taxon>Prochlorococcus</taxon>
    </lineage>
</organism>
<proteinExistence type="predicted"/>
<reference evidence="2" key="1">
    <citation type="journal article" date="2014" name="Sci. Data">
        <title>Genomes of diverse isolates of the marine cyanobacterium Prochlorococcus.</title>
        <authorList>
            <person name="Biller S."/>
            <person name="Berube P."/>
            <person name="Thompson J."/>
            <person name="Kelly L."/>
            <person name="Roggensack S."/>
            <person name="Awad L."/>
            <person name="Roache-Johnson K."/>
            <person name="Ding H."/>
            <person name="Giovannoni S.J."/>
            <person name="Moore L.R."/>
            <person name="Chisholm S.W."/>
        </authorList>
    </citation>
    <scope>NUCLEOTIDE SEQUENCE [LARGE SCALE GENOMIC DNA]</scope>
    <source>
        <strain evidence="2">MIT 9314</strain>
    </source>
</reference>
<evidence type="ECO:0000313" key="2">
    <source>
        <dbReference type="Proteomes" id="UP000030533"/>
    </source>
</evidence>